<proteinExistence type="predicted"/>
<evidence type="ECO:0000313" key="1">
    <source>
        <dbReference type="Proteomes" id="UP000515121"/>
    </source>
</evidence>
<dbReference type="RefSeq" id="XP_022734315.1">
    <property type="nucleotide sequence ID" value="XM_022878580.1"/>
</dbReference>
<dbReference type="AlphaFoldDB" id="A0A6P5Y1P0"/>
<reference evidence="2" key="1">
    <citation type="submission" date="2025-08" db="UniProtKB">
        <authorList>
            <consortium name="RefSeq"/>
        </authorList>
    </citation>
    <scope>IDENTIFICATION</scope>
    <source>
        <tissue evidence="2">Fruit stalk</tissue>
    </source>
</reference>
<organism evidence="1 2">
    <name type="scientific">Durio zibethinus</name>
    <name type="common">Durian</name>
    <dbReference type="NCBI Taxonomy" id="66656"/>
    <lineage>
        <taxon>Eukaryota</taxon>
        <taxon>Viridiplantae</taxon>
        <taxon>Streptophyta</taxon>
        <taxon>Embryophyta</taxon>
        <taxon>Tracheophyta</taxon>
        <taxon>Spermatophyta</taxon>
        <taxon>Magnoliopsida</taxon>
        <taxon>eudicotyledons</taxon>
        <taxon>Gunneridae</taxon>
        <taxon>Pentapetalae</taxon>
        <taxon>rosids</taxon>
        <taxon>malvids</taxon>
        <taxon>Malvales</taxon>
        <taxon>Malvaceae</taxon>
        <taxon>Helicteroideae</taxon>
        <taxon>Durio</taxon>
    </lineage>
</organism>
<evidence type="ECO:0000313" key="2">
    <source>
        <dbReference type="RefSeq" id="XP_022734315.1"/>
    </source>
</evidence>
<name>A0A6P5Y1P0_DURZI</name>
<gene>
    <name evidence="2" type="primary">LOC111287893</name>
</gene>
<keyword evidence="1" id="KW-1185">Reference proteome</keyword>
<sequence length="163" mass="18520">MDPQARTSTMLNPTGSLDLRRLTYSLARVSPASKWVNPFCSGTCLATFSLWKLKNTNLPKKRERPVLRLITIGALSSALTASLADEFLGMGVILDEDLALVRGLRPWNEMVEGVRWWVACLFWMVENMGVNKVEEAAMMPAERGLREVLGFWIVKKQSRFCWR</sequence>
<dbReference type="OrthoDB" id="990194at2759"/>
<protein>
    <submittedName>
        <fullName evidence="2">Uncharacterized protein LOC111287893</fullName>
    </submittedName>
</protein>
<dbReference type="GeneID" id="111287893"/>
<dbReference type="Proteomes" id="UP000515121">
    <property type="component" value="Unplaced"/>
</dbReference>
<dbReference type="KEGG" id="dzi:111287893"/>
<accession>A0A6P5Y1P0</accession>